<evidence type="ECO:0000313" key="1">
    <source>
        <dbReference type="EMBL" id="DAF52921.1"/>
    </source>
</evidence>
<proteinExistence type="predicted"/>
<organism evidence="1">
    <name type="scientific">Caudovirales sp. ctGAB12</name>
    <dbReference type="NCBI Taxonomy" id="2827632"/>
    <lineage>
        <taxon>Viruses</taxon>
        <taxon>Duplodnaviria</taxon>
        <taxon>Heunggongvirae</taxon>
        <taxon>Uroviricota</taxon>
        <taxon>Caudoviricetes</taxon>
    </lineage>
</organism>
<sequence length="33" mass="3972">MTPDMKKAPRQNMSVLKRMWGVCLYRYITINIL</sequence>
<dbReference type="EMBL" id="BK032644">
    <property type="protein sequence ID" value="DAF52921.1"/>
    <property type="molecule type" value="Genomic_DNA"/>
</dbReference>
<protein>
    <submittedName>
        <fullName evidence="1">Uncharacterized protein</fullName>
    </submittedName>
</protein>
<accession>A0A8S5SPK2</accession>
<reference evidence="1" key="1">
    <citation type="journal article" date="2021" name="Proc. Natl. Acad. Sci. U.S.A.">
        <title>A Catalog of Tens of Thousands of Viruses from Human Metagenomes Reveals Hidden Associations with Chronic Diseases.</title>
        <authorList>
            <person name="Tisza M.J."/>
            <person name="Buck C.B."/>
        </authorList>
    </citation>
    <scope>NUCLEOTIDE SEQUENCE</scope>
    <source>
        <strain evidence="1">CtGAB12</strain>
    </source>
</reference>
<name>A0A8S5SPK2_9CAUD</name>